<evidence type="ECO:0000256" key="1">
    <source>
        <dbReference type="SAM" id="Coils"/>
    </source>
</evidence>
<reference evidence="4" key="2">
    <citation type="submission" date="2021-03" db="UniProtKB">
        <authorList>
            <consortium name="EnsemblPlants"/>
        </authorList>
    </citation>
    <scope>IDENTIFICATION</scope>
</reference>
<keyword evidence="1" id="KW-0175">Coiled coil</keyword>
<sequence length="930" mass="105121">MSNNNSEEQTPLSTVRRRLIRQSLGKDLGHKQSGVSSLSDNIDDSFQPLSEIEQKEAFYRHKILADCEKARRPTNPNIPEEVEVLQIEPVSIRYHLRSFADKLDFNQYGSNVGNINIRTSDMPRSRPTDNPSQTAEAEPSSRPETSKRPGQAQVISSSSSESERDSKSPVHDSAIKSVLNDDDDSDEEVNQGGKAESPERAEMIDIMAQVTLEESLDEEYESETDEADFRQPLILPSNSKVAEASVSKVWLKLAEEKEYFRKAKRFYGLPDGYELILPPPSATVLDCPDGHIVVYAKHFEFGLRFPLHPFIAKIFKAWNVCLVQVTPPTIRAVISLVWVLIYKNFPLTLNLFRRLITLKRDGQSEGWWSLYTASTVNPKLSICKGWQDKFFFMSVPEDFPIRRTFFRPHPRFDHIAERELGPQEQKACDYFDVVRVNIDGKTRVVPKVWLPNVKYILNNAPLSYIGLCRTNNYGPHKLDKTALGLSSDGRRVLFRCPPSPRPALETFTSFCSRAPTRNPKRREEEMADENVRRNRRLTSLANRRGGSVPSISTRKEDEPESKRSKTDTEQPKAPSPPRTSAPENADKVFEDLTASPISQHVMDLETVPISAEPQQVGPVISDVSAPGITYRGEQWIEHVEGKIPDEVLNRVRAPEGRSRDQWRPEMDVFRNESIFTDDPLRGGNLGYWLLRNVSTPVDRPSGQIDPVAAQHMHDLMRAVASGTELVEMYRFYQDKYHLNTSNQQSLETALKNAKKALDGTKVIKAKDDAELATLRKKVENMKNLEEEIKDLKSQLEDKNAIKDQLSIAQSDLSKDKTTISSLEGQLQKIEADKPGIRQRAVSRYLSSAEFCSKLQDRFDGGWTATQRCVAHAIGLKQEDWAKIEAAFNNDAHKTPSGFEQQEFSDADIFNLAPSDDIGVSDPKILDSPEA</sequence>
<feature type="compositionally biased region" description="Basic and acidic residues" evidence="2">
    <location>
        <begin position="521"/>
        <end position="532"/>
    </location>
</feature>
<keyword evidence="5" id="KW-1185">Reference proteome</keyword>
<evidence type="ECO:0000256" key="2">
    <source>
        <dbReference type="SAM" id="MobiDB-lite"/>
    </source>
</evidence>
<name>A0A803LU79_CHEQI</name>
<feature type="domain" description="Transposase (putative) gypsy type" evidence="3">
    <location>
        <begin position="293"/>
        <end position="359"/>
    </location>
</feature>
<protein>
    <recommendedName>
        <fullName evidence="3">Transposase (putative) gypsy type domain-containing protein</fullName>
    </recommendedName>
</protein>
<feature type="compositionally biased region" description="Basic and acidic residues" evidence="2">
    <location>
        <begin position="161"/>
        <end position="174"/>
    </location>
</feature>
<feature type="compositionally biased region" description="Acidic residues" evidence="2">
    <location>
        <begin position="180"/>
        <end position="189"/>
    </location>
</feature>
<evidence type="ECO:0000313" key="4">
    <source>
        <dbReference type="EnsemblPlants" id="AUR62018773-RA:cds"/>
    </source>
</evidence>
<dbReference type="EnsemblPlants" id="AUR62018773-RA">
    <property type="protein sequence ID" value="AUR62018773-RA:cds"/>
    <property type="gene ID" value="AUR62018773"/>
</dbReference>
<proteinExistence type="predicted"/>
<organism evidence="4 5">
    <name type="scientific">Chenopodium quinoa</name>
    <name type="common">Quinoa</name>
    <dbReference type="NCBI Taxonomy" id="63459"/>
    <lineage>
        <taxon>Eukaryota</taxon>
        <taxon>Viridiplantae</taxon>
        <taxon>Streptophyta</taxon>
        <taxon>Embryophyta</taxon>
        <taxon>Tracheophyta</taxon>
        <taxon>Spermatophyta</taxon>
        <taxon>Magnoliopsida</taxon>
        <taxon>eudicotyledons</taxon>
        <taxon>Gunneridae</taxon>
        <taxon>Pentapetalae</taxon>
        <taxon>Caryophyllales</taxon>
        <taxon>Chenopodiaceae</taxon>
        <taxon>Chenopodioideae</taxon>
        <taxon>Atripliceae</taxon>
        <taxon>Chenopodium</taxon>
    </lineage>
</organism>
<evidence type="ECO:0000259" key="3">
    <source>
        <dbReference type="Pfam" id="PF04195"/>
    </source>
</evidence>
<dbReference type="Proteomes" id="UP000596660">
    <property type="component" value="Unplaced"/>
</dbReference>
<feature type="coiled-coil region" evidence="1">
    <location>
        <begin position="764"/>
        <end position="808"/>
    </location>
</feature>
<accession>A0A803LU79</accession>
<reference evidence="4" key="1">
    <citation type="journal article" date="2017" name="Nature">
        <title>The genome of Chenopodium quinoa.</title>
        <authorList>
            <person name="Jarvis D.E."/>
            <person name="Ho Y.S."/>
            <person name="Lightfoot D.J."/>
            <person name="Schmoeckel S.M."/>
            <person name="Li B."/>
            <person name="Borm T.J.A."/>
            <person name="Ohyanagi H."/>
            <person name="Mineta K."/>
            <person name="Michell C.T."/>
            <person name="Saber N."/>
            <person name="Kharbatia N.M."/>
            <person name="Rupper R.R."/>
            <person name="Sharp A.R."/>
            <person name="Dally N."/>
            <person name="Boughton B.A."/>
            <person name="Woo Y.H."/>
            <person name="Gao G."/>
            <person name="Schijlen E.G.W.M."/>
            <person name="Guo X."/>
            <person name="Momin A.A."/>
            <person name="Negrao S."/>
            <person name="Al-Babili S."/>
            <person name="Gehring C."/>
            <person name="Roessner U."/>
            <person name="Jung C."/>
            <person name="Murphy K."/>
            <person name="Arold S.T."/>
            <person name="Gojobori T."/>
            <person name="van der Linden C.G."/>
            <person name="van Loo E.N."/>
            <person name="Jellen E.N."/>
            <person name="Maughan P.J."/>
            <person name="Tester M."/>
        </authorList>
    </citation>
    <scope>NUCLEOTIDE SEQUENCE [LARGE SCALE GENOMIC DNA]</scope>
    <source>
        <strain evidence="4">cv. PI 614886</strain>
    </source>
</reference>
<feature type="region of interest" description="Disordered" evidence="2">
    <location>
        <begin position="23"/>
        <end position="44"/>
    </location>
</feature>
<feature type="region of interest" description="Disordered" evidence="2">
    <location>
        <begin position="110"/>
        <end position="202"/>
    </location>
</feature>
<feature type="compositionally biased region" description="Basic and acidic residues" evidence="2">
    <location>
        <begin position="553"/>
        <end position="570"/>
    </location>
</feature>
<evidence type="ECO:0000313" key="5">
    <source>
        <dbReference type="Proteomes" id="UP000596660"/>
    </source>
</evidence>
<dbReference type="Pfam" id="PF04195">
    <property type="entry name" value="Transposase_28"/>
    <property type="match status" value="1"/>
</dbReference>
<dbReference type="InterPro" id="IPR007321">
    <property type="entry name" value="Transposase_28"/>
</dbReference>
<feature type="compositionally biased region" description="Polar residues" evidence="2">
    <location>
        <begin position="110"/>
        <end position="119"/>
    </location>
</feature>
<dbReference type="AlphaFoldDB" id="A0A803LU79"/>
<dbReference type="Gramene" id="AUR62018773-RA">
    <property type="protein sequence ID" value="AUR62018773-RA:cds"/>
    <property type="gene ID" value="AUR62018773"/>
</dbReference>
<feature type="region of interest" description="Disordered" evidence="2">
    <location>
        <begin position="508"/>
        <end position="584"/>
    </location>
</feature>